<feature type="region of interest" description="Disordered" evidence="1">
    <location>
        <begin position="607"/>
        <end position="633"/>
    </location>
</feature>
<dbReference type="InterPro" id="IPR027417">
    <property type="entry name" value="P-loop_NTPase"/>
</dbReference>
<dbReference type="InterPro" id="IPR002789">
    <property type="entry name" value="HerA_central"/>
</dbReference>
<dbReference type="EMBL" id="JAIBOA010000010">
    <property type="protein sequence ID" value="MBW8484053.1"/>
    <property type="molecule type" value="Genomic_DNA"/>
</dbReference>
<evidence type="ECO:0000313" key="3">
    <source>
        <dbReference type="EMBL" id="MBW8484053.1"/>
    </source>
</evidence>
<sequence>MNENERRALRLISAGLDWAATSEHAWRSSPFHVDGLHDRAEQLILDGIADTKASSGASPLGLVLQGEGGVGKTHLLGWARQRVEREGGYFFLADFSVGGGFWTLVGRSMIEDLGRSTGPRDGGSADSQISALMRRLAAVAGLDERTSAAVSAGTARTRGDLDALVAGLLAHDRRTAAACADTVRALALYASLDPELMRIGDDYLKLAEEMRPGERQEWGLSRRAKTAQDIVMELSMVLACTGPSVIAVDQVDALLDHGPEEPGPDGRIDPLQEVANGLMALRHTTRRTLCVVACLPSSWQRVRQRAVGTVPDRFRTSLVLNTVPDAVTARALVERRFAAALGGSGLPLPDQVWPVAPGAFATAPGHTPRVLLQQIYTHVEDCRRNDAVRLLERFDEEPEPADPISSASPPTPAVAPPDSLAALDARFAELRERSESAAAFDAKTEDETVPPLLAAGLNAWIVETGLPAFTVDPPPGRLPELHARLRQTVDARTEQQRHWAFRAVGATHPRAALTRLANARAAAGIGADVEDRTLVMLRNAPWSSGDVTRQHLQQLAEGNGVSLPLTGEDVRVFAALRVMFDEQHADMNEWLKARRPAGRTELLGAVLGELAPPPPPPPAPENAPPPAEHEDGIRVGTRIGTDRDVELDPAVLTRHTAIFAGSGSGKTVLIRRLVEECALRGVSSIVLDPNNDLSRLGDAWPSPPRGWGDGDAARAERYLAGTEVVVWTPGLAAGRPLTFQPLPDFAAVRGDADGLNAALDIAVATLAVPAGVGAATRKANLGKAVLREALGLFARGGGGDFAAFLALLAELPFEASRIDKSDQIAADLGQALTAATINDPLFAGAGEPVAPETLLTPSPGKRARVSVISFVGLADDRRPGFVSRLQMALFSWVRRNPATGKALSGLYVMDEAQTLAPAVAKAESTESTLTLASQARKYGLGLVFATQAPKALHNQIAGNATTQFIGRLQSPATIEAAQTMARARGGDAARIGQLKQGQFYVTTEGLSEALVQTPLCFSHHPAGPLTEEEIVQRARGGVG</sequence>
<reference evidence="3 4" key="1">
    <citation type="submission" date="2021-07" db="EMBL/GenBank/DDBJ databases">
        <title>Actinomadura sp. PM05-2 isolated from lichen.</title>
        <authorList>
            <person name="Somphong A."/>
            <person name="Phongsopitanun W."/>
            <person name="Tanasupawat S."/>
            <person name="Peongsungnone V."/>
        </authorList>
    </citation>
    <scope>NUCLEOTIDE SEQUENCE [LARGE SCALE GENOMIC DNA]</scope>
    <source>
        <strain evidence="3 4">PM05-2</strain>
    </source>
</reference>
<evidence type="ECO:0000259" key="2">
    <source>
        <dbReference type="SMART" id="SM00382"/>
    </source>
</evidence>
<dbReference type="GO" id="GO:0005524">
    <property type="term" value="F:ATP binding"/>
    <property type="evidence" value="ECO:0007669"/>
    <property type="project" value="UniProtKB-KW"/>
</dbReference>
<dbReference type="CDD" id="cd01127">
    <property type="entry name" value="TrwB_TraG_TraD_VirD4"/>
    <property type="match status" value="1"/>
</dbReference>
<feature type="compositionally biased region" description="Pro residues" evidence="1">
    <location>
        <begin position="611"/>
        <end position="626"/>
    </location>
</feature>
<comment type="caution">
    <text evidence="3">The sequence shown here is derived from an EMBL/GenBank/DDBJ whole genome shotgun (WGS) entry which is preliminary data.</text>
</comment>
<evidence type="ECO:0000313" key="4">
    <source>
        <dbReference type="Proteomes" id="UP000774570"/>
    </source>
</evidence>
<dbReference type="InterPro" id="IPR051162">
    <property type="entry name" value="T4SS_component"/>
</dbReference>
<keyword evidence="3" id="KW-0067">ATP-binding</keyword>
<dbReference type="InterPro" id="IPR003593">
    <property type="entry name" value="AAA+_ATPase"/>
</dbReference>
<dbReference type="Proteomes" id="UP000774570">
    <property type="component" value="Unassembled WGS sequence"/>
</dbReference>
<dbReference type="RefSeq" id="WP_220167294.1">
    <property type="nucleotide sequence ID" value="NZ_JAIBOA010000010.1"/>
</dbReference>
<dbReference type="Pfam" id="PF01935">
    <property type="entry name" value="DUF87"/>
    <property type="match status" value="1"/>
</dbReference>
<proteinExistence type="predicted"/>
<dbReference type="PANTHER" id="PTHR30121:SF6">
    <property type="entry name" value="SLR6007 PROTEIN"/>
    <property type="match status" value="1"/>
</dbReference>
<protein>
    <submittedName>
        <fullName evidence="3">ATP-binding protein</fullName>
    </submittedName>
</protein>
<accession>A0ABS7FUH9</accession>
<evidence type="ECO:0000256" key="1">
    <source>
        <dbReference type="SAM" id="MobiDB-lite"/>
    </source>
</evidence>
<name>A0ABS7FUH9_9ACTN</name>
<feature type="domain" description="AAA+ ATPase" evidence="2">
    <location>
        <begin position="652"/>
        <end position="970"/>
    </location>
</feature>
<keyword evidence="4" id="KW-1185">Reference proteome</keyword>
<dbReference type="SMART" id="SM00382">
    <property type="entry name" value="AAA"/>
    <property type="match status" value="2"/>
</dbReference>
<dbReference type="SUPFAM" id="SSF52540">
    <property type="entry name" value="P-loop containing nucleoside triphosphate hydrolases"/>
    <property type="match status" value="2"/>
</dbReference>
<dbReference type="Gene3D" id="3.40.50.300">
    <property type="entry name" value="P-loop containing nucleotide triphosphate hydrolases"/>
    <property type="match status" value="2"/>
</dbReference>
<dbReference type="PANTHER" id="PTHR30121">
    <property type="entry name" value="UNCHARACTERIZED PROTEIN YJGR-RELATED"/>
    <property type="match status" value="1"/>
</dbReference>
<organism evidence="3 4">
    <name type="scientific">Actinomadura parmotrematis</name>
    <dbReference type="NCBI Taxonomy" id="2864039"/>
    <lineage>
        <taxon>Bacteria</taxon>
        <taxon>Bacillati</taxon>
        <taxon>Actinomycetota</taxon>
        <taxon>Actinomycetes</taxon>
        <taxon>Streptosporangiales</taxon>
        <taxon>Thermomonosporaceae</taxon>
        <taxon>Actinomadura</taxon>
    </lineage>
</organism>
<feature type="domain" description="AAA+ ATPase" evidence="2">
    <location>
        <begin position="58"/>
        <end position="324"/>
    </location>
</feature>
<keyword evidence="3" id="KW-0547">Nucleotide-binding</keyword>
<gene>
    <name evidence="3" type="ORF">K1Y72_16820</name>
</gene>